<feature type="binding site" evidence="3">
    <location>
        <begin position="343"/>
        <end position="347"/>
    </location>
    <ligand>
        <name>ATP</name>
        <dbReference type="ChEBI" id="CHEBI:30616"/>
    </ligand>
</feature>
<feature type="domain" description="AAA+ ATPase" evidence="5">
    <location>
        <begin position="332"/>
        <end position="476"/>
    </location>
</feature>
<protein>
    <recommendedName>
        <fullName evidence="3">ATP-dependent RecD2 DNA helicase</fullName>
        <ecNumber evidence="3">5.6.2.3</ecNumber>
    </recommendedName>
    <alternativeName>
        <fullName evidence="3">DNA 5'-3' helicase subunit RecD2</fullName>
    </alternativeName>
</protein>
<dbReference type="InterPro" id="IPR029493">
    <property type="entry name" value="RecD2-like_HHH"/>
</dbReference>
<sequence>MEEKQGVIGDIIFHNKDNGYTVAVFETDTEAFTAVGTLPHAREGKSYLLTGEFTNHPSYGEQFSVKSFEEVMPSTREGIKEFLSSGVMKGIGRKTAAAIVAKFGEDTLKVIEETPERLTEVSGIGEKTAAKIGEAFSRHREFAKITLYLQKYGINADYALKLYQAYGSDAIEAIEENPYRLVEDVFGIGFKKADKIAEKIGIARDDRFRIKSGIKFTLSYFASEGNTFLPKNMLCEKAGALLDLEAELVEEAVIEMAFEGEVHVENLEGRSCVFLMAYYLAEQNVCACLARLASAPLKPVEGRTESLIARTEAASGIYLSENQKDAVINSLSIGVSVITGGPGTGKTTIINSIINILEESGLKTAIAAPTGRAAKRITETSGHYASTIHRLLEYYFSESENAMRFGKTGEDPLDYDAVIVDEASMIDLLLMNGLVSAIKPGTRLIIVGDADQLPSVGAGNVLRDIIDSEYIYSTKLTEIFRQAEESMIVVNAHRINRGEYPDCNARDRDFFLLRRKTEKEMLETVKALCTVRLPDYYKDIDPVSDIQILTPVRKGILGSINLNRQLQEVINPPSKDLEEKQFGERIFREGDKVMQIKNNYQLAWKNLEDFTEGEGVFNGDVGFIEKVDREFNEITVVYDSVKYVTYHFTQLDELELAYAVTVHKSQGSEFPIIIMPVSWFPPMLATRNLLYTAVTRGKKAVVLVGSENRLKAMVDNDRIRERFSGLGMRLKKVMEAEAGGSSLT</sequence>
<comment type="function">
    <text evidence="3">DNA-dependent ATPase and ATP-dependent 5'-3' DNA helicase. Has no activity on blunt DNA or DNA with 3'-overhangs, requires at least 10 bases of 5'-ssDNA for helicase activity.</text>
</comment>
<dbReference type="AlphaFoldDB" id="A0A9D1HZZ1"/>
<dbReference type="HAMAP" id="MF_01488">
    <property type="entry name" value="RecD2"/>
    <property type="match status" value="1"/>
</dbReference>
<dbReference type="Pfam" id="PF13245">
    <property type="entry name" value="AAA_19"/>
    <property type="match status" value="1"/>
</dbReference>
<evidence type="ECO:0000256" key="3">
    <source>
        <dbReference type="HAMAP-Rule" id="MF_01488"/>
    </source>
</evidence>
<dbReference type="Gene3D" id="1.10.10.2220">
    <property type="match status" value="1"/>
</dbReference>
<dbReference type="GO" id="GO:0016787">
    <property type="term" value="F:hydrolase activity"/>
    <property type="evidence" value="ECO:0007669"/>
    <property type="project" value="UniProtKB-KW"/>
</dbReference>
<dbReference type="SMART" id="SM00382">
    <property type="entry name" value="AAA"/>
    <property type="match status" value="1"/>
</dbReference>
<dbReference type="Pfam" id="PF14520">
    <property type="entry name" value="HHH_5"/>
    <property type="match status" value="1"/>
</dbReference>
<evidence type="ECO:0000259" key="5">
    <source>
        <dbReference type="SMART" id="SM00382"/>
    </source>
</evidence>
<dbReference type="Gene3D" id="2.30.30.940">
    <property type="match status" value="1"/>
</dbReference>
<dbReference type="Pfam" id="PF13538">
    <property type="entry name" value="UvrD_C_2"/>
    <property type="match status" value="1"/>
</dbReference>
<dbReference type="InterPro" id="IPR003583">
    <property type="entry name" value="Hlx-hairpin-Hlx_DNA-bd_motif"/>
</dbReference>
<feature type="domain" description="Helix-hairpin-helix DNA-binding motif class 1" evidence="4">
    <location>
        <begin position="116"/>
        <end position="135"/>
    </location>
</feature>
<dbReference type="InterPro" id="IPR041451">
    <property type="entry name" value="RecD2_SH13"/>
</dbReference>
<comment type="caution">
    <text evidence="6">The sequence shown here is derived from an EMBL/GenBank/DDBJ whole genome shotgun (WGS) entry which is preliminary data.</text>
</comment>
<name>A0A9D1HZZ1_9FIRM</name>
<gene>
    <name evidence="3" type="primary">recD2</name>
    <name evidence="6" type="ORF">IAC50_04445</name>
</gene>
<dbReference type="InterPro" id="IPR027417">
    <property type="entry name" value="P-loop_NTPase"/>
</dbReference>
<feature type="domain" description="Helix-hairpin-helix DNA-binding motif class 1" evidence="4">
    <location>
        <begin position="81"/>
        <end position="102"/>
    </location>
</feature>
<dbReference type="Pfam" id="PF14490">
    <property type="entry name" value="HHH_RecD2"/>
    <property type="match status" value="1"/>
</dbReference>
<dbReference type="Proteomes" id="UP000824090">
    <property type="component" value="Unassembled WGS sequence"/>
</dbReference>
<dbReference type="Pfam" id="PF18335">
    <property type="entry name" value="SH3_13"/>
    <property type="match status" value="1"/>
</dbReference>
<comment type="catalytic activity">
    <reaction evidence="3">
        <text>ATP + H2O = ADP + phosphate + H(+)</text>
        <dbReference type="Rhea" id="RHEA:13065"/>
        <dbReference type="ChEBI" id="CHEBI:15377"/>
        <dbReference type="ChEBI" id="CHEBI:15378"/>
        <dbReference type="ChEBI" id="CHEBI:30616"/>
        <dbReference type="ChEBI" id="CHEBI:43474"/>
        <dbReference type="ChEBI" id="CHEBI:456216"/>
        <dbReference type="EC" id="5.6.2.3"/>
    </reaction>
</comment>
<dbReference type="InterPro" id="IPR050534">
    <property type="entry name" value="Coronavir_polyprotein_1ab"/>
</dbReference>
<keyword evidence="2 3" id="KW-0067">ATP-binding</keyword>
<dbReference type="InterPro" id="IPR006345">
    <property type="entry name" value="RecD2"/>
</dbReference>
<dbReference type="GO" id="GO:0006281">
    <property type="term" value="P:DNA repair"/>
    <property type="evidence" value="ECO:0007669"/>
    <property type="project" value="InterPro"/>
</dbReference>
<keyword evidence="3" id="KW-0413">Isomerase</keyword>
<organism evidence="6 7">
    <name type="scientific">Candidatus Allocopromorpha excrementigallinarum</name>
    <dbReference type="NCBI Taxonomy" id="2840742"/>
    <lineage>
        <taxon>Bacteria</taxon>
        <taxon>Bacillati</taxon>
        <taxon>Bacillota</taxon>
        <taxon>Clostridia</taxon>
        <taxon>Eubacteriales</taxon>
        <taxon>Eubacteriaceae</taxon>
        <taxon>Eubacteriaceae incertae sedis</taxon>
        <taxon>Candidatus Allocopromorpha</taxon>
    </lineage>
</organism>
<dbReference type="GO" id="GO:0003677">
    <property type="term" value="F:DNA binding"/>
    <property type="evidence" value="ECO:0007669"/>
    <property type="project" value="UniProtKB-UniRule"/>
</dbReference>
<evidence type="ECO:0000256" key="1">
    <source>
        <dbReference type="ARBA" id="ARBA00022741"/>
    </source>
</evidence>
<dbReference type="GO" id="GO:0043139">
    <property type="term" value="F:5'-3' DNA helicase activity"/>
    <property type="evidence" value="ECO:0007669"/>
    <property type="project" value="UniProtKB-UniRule"/>
</dbReference>
<proteinExistence type="inferred from homology"/>
<dbReference type="PANTHER" id="PTHR43788:SF6">
    <property type="entry name" value="DNA HELICASE B"/>
    <property type="match status" value="1"/>
</dbReference>
<dbReference type="PANTHER" id="PTHR43788">
    <property type="entry name" value="DNA2/NAM7 HELICASE FAMILY MEMBER"/>
    <property type="match status" value="1"/>
</dbReference>
<dbReference type="Gene3D" id="3.40.50.300">
    <property type="entry name" value="P-loop containing nucleotide triphosphate hydrolases"/>
    <property type="match status" value="2"/>
</dbReference>
<dbReference type="CDD" id="cd18809">
    <property type="entry name" value="SF1_C_RecD"/>
    <property type="match status" value="1"/>
</dbReference>
<comment type="similarity">
    <text evidence="3">Belongs to the RecD family. RecD2 subfamily.</text>
</comment>
<dbReference type="GO" id="GO:0017116">
    <property type="term" value="F:single-stranded DNA helicase activity"/>
    <property type="evidence" value="ECO:0007669"/>
    <property type="project" value="TreeGrafter"/>
</dbReference>
<dbReference type="GO" id="GO:0009338">
    <property type="term" value="C:exodeoxyribonuclease V complex"/>
    <property type="evidence" value="ECO:0007669"/>
    <property type="project" value="TreeGrafter"/>
</dbReference>
<dbReference type="GO" id="GO:0006310">
    <property type="term" value="P:DNA recombination"/>
    <property type="evidence" value="ECO:0007669"/>
    <property type="project" value="InterPro"/>
</dbReference>
<dbReference type="InterPro" id="IPR055446">
    <property type="entry name" value="RecD2_N_OB"/>
</dbReference>
<dbReference type="SMART" id="SM00278">
    <property type="entry name" value="HhH1"/>
    <property type="match status" value="3"/>
</dbReference>
<dbReference type="NCBIfam" id="TIGR01448">
    <property type="entry name" value="recD_rel"/>
    <property type="match status" value="1"/>
</dbReference>
<keyword evidence="3" id="KW-0238">DNA-binding</keyword>
<dbReference type="SUPFAM" id="SSF47781">
    <property type="entry name" value="RuvA domain 2-like"/>
    <property type="match status" value="1"/>
</dbReference>
<keyword evidence="1 3" id="KW-0547">Nucleotide-binding</keyword>
<dbReference type="EMBL" id="DVMP01000084">
    <property type="protein sequence ID" value="HIU25723.1"/>
    <property type="molecule type" value="Genomic_DNA"/>
</dbReference>
<dbReference type="GO" id="GO:0005524">
    <property type="term" value="F:ATP binding"/>
    <property type="evidence" value="ECO:0007669"/>
    <property type="project" value="UniProtKB-UniRule"/>
</dbReference>
<reference evidence="6" key="2">
    <citation type="journal article" date="2021" name="PeerJ">
        <title>Extensive microbial diversity within the chicken gut microbiome revealed by metagenomics and culture.</title>
        <authorList>
            <person name="Gilroy R."/>
            <person name="Ravi A."/>
            <person name="Getino M."/>
            <person name="Pursley I."/>
            <person name="Horton D.L."/>
            <person name="Alikhan N.F."/>
            <person name="Baker D."/>
            <person name="Gharbi K."/>
            <person name="Hall N."/>
            <person name="Watson M."/>
            <person name="Adriaenssens E.M."/>
            <person name="Foster-Nyarko E."/>
            <person name="Jarju S."/>
            <person name="Secka A."/>
            <person name="Antonio M."/>
            <person name="Oren A."/>
            <person name="Chaudhuri R.R."/>
            <person name="La Ragione R."/>
            <person name="Hildebrand F."/>
            <person name="Pallen M.J."/>
        </authorList>
    </citation>
    <scope>NUCLEOTIDE SEQUENCE</scope>
    <source>
        <strain evidence="6">ChiHcec3-6078</strain>
    </source>
</reference>
<dbReference type="EC" id="5.6.2.3" evidence="3"/>
<keyword evidence="3" id="KW-0378">Hydrolase</keyword>
<dbReference type="CDD" id="cd17933">
    <property type="entry name" value="DEXSc_RecD-like"/>
    <property type="match status" value="1"/>
</dbReference>
<keyword evidence="3 6" id="KW-0347">Helicase</keyword>
<evidence type="ECO:0000256" key="2">
    <source>
        <dbReference type="ARBA" id="ARBA00022840"/>
    </source>
</evidence>
<reference evidence="6" key="1">
    <citation type="submission" date="2020-10" db="EMBL/GenBank/DDBJ databases">
        <authorList>
            <person name="Gilroy R."/>
        </authorList>
    </citation>
    <scope>NUCLEOTIDE SEQUENCE</scope>
    <source>
        <strain evidence="6">ChiHcec3-6078</strain>
    </source>
</reference>
<feature type="domain" description="Helix-hairpin-helix DNA-binding motif class 1" evidence="4">
    <location>
        <begin position="180"/>
        <end position="199"/>
    </location>
</feature>
<dbReference type="InterPro" id="IPR027785">
    <property type="entry name" value="UvrD-like_helicase_C"/>
</dbReference>
<evidence type="ECO:0000313" key="6">
    <source>
        <dbReference type="EMBL" id="HIU25723.1"/>
    </source>
</evidence>
<evidence type="ECO:0000259" key="4">
    <source>
        <dbReference type="SMART" id="SM00278"/>
    </source>
</evidence>
<dbReference type="Gene3D" id="1.10.150.20">
    <property type="entry name" value="5' to 3' exonuclease, C-terminal subdomain"/>
    <property type="match status" value="1"/>
</dbReference>
<dbReference type="InterPro" id="IPR003593">
    <property type="entry name" value="AAA+_ATPase"/>
</dbReference>
<evidence type="ECO:0000313" key="7">
    <source>
        <dbReference type="Proteomes" id="UP000824090"/>
    </source>
</evidence>
<dbReference type="Pfam" id="PF23139">
    <property type="entry name" value="OB_YrrC"/>
    <property type="match status" value="1"/>
</dbReference>
<dbReference type="InterPro" id="IPR010994">
    <property type="entry name" value="RuvA_2-like"/>
</dbReference>
<dbReference type="SUPFAM" id="SSF52540">
    <property type="entry name" value="P-loop containing nucleoside triphosphate hydrolases"/>
    <property type="match status" value="1"/>
</dbReference>
<accession>A0A9D1HZZ1</accession>